<dbReference type="SMART" id="SM00471">
    <property type="entry name" value="HDc"/>
    <property type="match status" value="1"/>
</dbReference>
<evidence type="ECO:0000259" key="1">
    <source>
        <dbReference type="PROSITE" id="PS51831"/>
    </source>
</evidence>
<organism evidence="2 3">
    <name type="scientific">Lacticaseibacillus mingshuiensis</name>
    <dbReference type="NCBI Taxonomy" id="2799574"/>
    <lineage>
        <taxon>Bacteria</taxon>
        <taxon>Bacillati</taxon>
        <taxon>Bacillota</taxon>
        <taxon>Bacilli</taxon>
        <taxon>Lactobacillales</taxon>
        <taxon>Lactobacillaceae</taxon>
        <taxon>Lacticaseibacillus</taxon>
    </lineage>
</organism>
<dbReference type="PANTHER" id="PTHR33594">
    <property type="entry name" value="SUPERFAMILY HYDROLASE, PUTATIVE (AFU_ORTHOLOGUE AFUA_1G03035)-RELATED"/>
    <property type="match status" value="1"/>
</dbReference>
<dbReference type="Pfam" id="PF01966">
    <property type="entry name" value="HD"/>
    <property type="match status" value="1"/>
</dbReference>
<dbReference type="InterPro" id="IPR003607">
    <property type="entry name" value="HD/PDEase_dom"/>
</dbReference>
<gene>
    <name evidence="2" type="ORF">ACFQ4P_07370</name>
</gene>
<dbReference type="EMBL" id="JBHTOC010000009">
    <property type="protein sequence ID" value="MFD1430064.1"/>
    <property type="molecule type" value="Genomic_DNA"/>
</dbReference>
<dbReference type="PROSITE" id="PS51831">
    <property type="entry name" value="HD"/>
    <property type="match status" value="1"/>
</dbReference>
<keyword evidence="3" id="KW-1185">Reference proteome</keyword>
<sequence>MTEKTRIGALIEYAKTAASADHSGHGFDHIQRVAATTRKLLAETPEADPAIALAAAILHDTYDDKLVADSAVARATTQAELAAVGDTPEVQELILAIIDHMSFKSNLGGAQPLSLEGQLVQDADRLDALGAIGIARAFMFGGAHDGVMYDPAIAPRETITPANYREAVPVINHFYEKLLRLPATMNTEAGKRLAMQRAKVMQEFLAEFKAEWHGEA</sequence>
<dbReference type="SUPFAM" id="SSF109604">
    <property type="entry name" value="HD-domain/PDEase-like"/>
    <property type="match status" value="1"/>
</dbReference>
<dbReference type="InterPro" id="IPR006674">
    <property type="entry name" value="HD_domain"/>
</dbReference>
<comment type="caution">
    <text evidence="2">The sequence shown here is derived from an EMBL/GenBank/DDBJ whole genome shotgun (WGS) entry which is preliminary data.</text>
</comment>
<name>A0ABW4CGY1_9LACO</name>
<dbReference type="Gene3D" id="1.10.472.50">
    <property type="entry name" value="HD-domain/PDEase-like"/>
    <property type="match status" value="1"/>
</dbReference>
<dbReference type="Gene3D" id="1.20.58.1910">
    <property type="match status" value="1"/>
</dbReference>
<dbReference type="RefSeq" id="WP_203626513.1">
    <property type="nucleotide sequence ID" value="NZ_BOLQ01000005.1"/>
</dbReference>
<proteinExistence type="predicted"/>
<dbReference type="Proteomes" id="UP001597196">
    <property type="component" value="Unassembled WGS sequence"/>
</dbReference>
<protein>
    <submittedName>
        <fullName evidence="2">HD domain-containing protein</fullName>
    </submittedName>
</protein>
<dbReference type="PANTHER" id="PTHR33594:SF1">
    <property type="entry name" value="HD_PDEASE DOMAIN-CONTAINING PROTEIN"/>
    <property type="match status" value="1"/>
</dbReference>
<evidence type="ECO:0000313" key="2">
    <source>
        <dbReference type="EMBL" id="MFD1430064.1"/>
    </source>
</evidence>
<evidence type="ECO:0000313" key="3">
    <source>
        <dbReference type="Proteomes" id="UP001597196"/>
    </source>
</evidence>
<feature type="domain" description="HD" evidence="1">
    <location>
        <begin position="26"/>
        <end position="129"/>
    </location>
</feature>
<reference evidence="3" key="1">
    <citation type="journal article" date="2019" name="Int. J. Syst. Evol. Microbiol.">
        <title>The Global Catalogue of Microorganisms (GCM) 10K type strain sequencing project: providing services to taxonomists for standard genome sequencing and annotation.</title>
        <authorList>
            <consortium name="The Broad Institute Genomics Platform"/>
            <consortium name="The Broad Institute Genome Sequencing Center for Infectious Disease"/>
            <person name="Wu L."/>
            <person name="Ma J."/>
        </authorList>
    </citation>
    <scope>NUCLEOTIDE SEQUENCE [LARGE SCALE GENOMIC DNA]</scope>
    <source>
        <strain evidence="3">CCM 8980</strain>
    </source>
</reference>
<accession>A0ABW4CGY1</accession>